<sequence>MCGPTIATMSRRAPRCPACPDSPRGVPLVIGLPSPEDFAAADRGEVVLGGCVRMPGPEAEWACPACGRELFPAPA</sequence>
<gene>
    <name evidence="1" type="ORF">SAMN05444351_1930</name>
</gene>
<reference evidence="1 2" key="1">
    <citation type="submission" date="2016-11" db="EMBL/GenBank/DDBJ databases">
        <authorList>
            <person name="Jaros S."/>
            <person name="Januszkiewicz K."/>
            <person name="Wedrychowicz H."/>
        </authorList>
    </citation>
    <scope>NUCLEOTIDE SEQUENCE [LARGE SCALE GENOMIC DNA]</scope>
    <source>
        <strain evidence="1 2">DSM 45408</strain>
    </source>
</reference>
<dbReference type="AlphaFoldDB" id="A0A1M5I749"/>
<dbReference type="EMBL" id="FQVX01000002">
    <property type="protein sequence ID" value="SHG24091.1"/>
    <property type="molecule type" value="Genomic_DNA"/>
</dbReference>
<dbReference type="Proteomes" id="UP000184471">
    <property type="component" value="Unassembled WGS sequence"/>
</dbReference>
<name>A0A1M5I749_9ACTN</name>
<organism evidence="1 2">
    <name type="scientific">Geodermatophilus nigrescens</name>
    <dbReference type="NCBI Taxonomy" id="1070870"/>
    <lineage>
        <taxon>Bacteria</taxon>
        <taxon>Bacillati</taxon>
        <taxon>Actinomycetota</taxon>
        <taxon>Actinomycetes</taxon>
        <taxon>Geodermatophilales</taxon>
        <taxon>Geodermatophilaceae</taxon>
        <taxon>Geodermatophilus</taxon>
    </lineage>
</organism>
<accession>A0A1M5I749</accession>
<evidence type="ECO:0000313" key="2">
    <source>
        <dbReference type="Proteomes" id="UP000184471"/>
    </source>
</evidence>
<proteinExistence type="predicted"/>
<keyword evidence="2" id="KW-1185">Reference proteome</keyword>
<evidence type="ECO:0000313" key="1">
    <source>
        <dbReference type="EMBL" id="SHG24091.1"/>
    </source>
</evidence>
<protein>
    <submittedName>
        <fullName evidence="1">Uncharacterized protein</fullName>
    </submittedName>
</protein>
<dbReference type="STRING" id="1070870.SAMN05444351_1930"/>